<feature type="domain" description="DUF3752" evidence="2">
    <location>
        <begin position="5"/>
        <end position="87"/>
    </location>
</feature>
<dbReference type="EMBL" id="UYWY01023380">
    <property type="protein sequence ID" value="VDM47491.1"/>
    <property type="molecule type" value="Genomic_DNA"/>
</dbReference>
<dbReference type="PANTHER" id="PTHR46370">
    <property type="entry name" value="GPALPP MOTIFS-CONTAINING PROTEIN 1"/>
    <property type="match status" value="1"/>
</dbReference>
<dbReference type="InterPro" id="IPR022226">
    <property type="entry name" value="DUF3752"/>
</dbReference>
<feature type="region of interest" description="Disordered" evidence="1">
    <location>
        <begin position="32"/>
        <end position="62"/>
    </location>
</feature>
<gene>
    <name evidence="3" type="ORF">TCNE_LOCUS16170</name>
</gene>
<dbReference type="PANTHER" id="PTHR46370:SF1">
    <property type="entry name" value="GPALPP MOTIFS-CONTAINING PROTEIN 1"/>
    <property type="match status" value="1"/>
</dbReference>
<organism evidence="3">
    <name type="scientific">Toxocara canis</name>
    <name type="common">Canine roundworm</name>
    <dbReference type="NCBI Taxonomy" id="6265"/>
    <lineage>
        <taxon>Eukaryota</taxon>
        <taxon>Metazoa</taxon>
        <taxon>Ecdysozoa</taxon>
        <taxon>Nematoda</taxon>
        <taxon>Chromadorea</taxon>
        <taxon>Rhabditida</taxon>
        <taxon>Spirurina</taxon>
        <taxon>Ascaridomorpha</taxon>
        <taxon>Ascaridoidea</taxon>
        <taxon>Toxocaridae</taxon>
        <taxon>Toxocara</taxon>
    </lineage>
</organism>
<dbReference type="InterPro" id="IPR046331">
    <property type="entry name" value="GPAM1-like"/>
</dbReference>
<feature type="compositionally biased region" description="Basic and acidic residues" evidence="1">
    <location>
        <begin position="50"/>
        <end position="61"/>
    </location>
</feature>
<name>A0A3P7GFX8_TOXCA</name>
<sequence length="95" mass="10749">MRIARSAKNDATQERLAIQLNKERGVSLLDVHQRKRKLAAHQNESSGESGGRRPFDRERDMQVQGMRGEIGVAELKERCGQLSSRFGHSSSQKFL</sequence>
<proteinExistence type="predicted"/>
<reference evidence="3" key="1">
    <citation type="submission" date="2018-11" db="EMBL/GenBank/DDBJ databases">
        <authorList>
            <consortium name="Pathogen Informatics"/>
        </authorList>
    </citation>
    <scope>NUCLEOTIDE SEQUENCE [LARGE SCALE GENOMIC DNA]</scope>
</reference>
<protein>
    <recommendedName>
        <fullName evidence="2">DUF3752 domain-containing protein</fullName>
    </recommendedName>
</protein>
<evidence type="ECO:0000313" key="3">
    <source>
        <dbReference type="EMBL" id="VDM47491.1"/>
    </source>
</evidence>
<dbReference type="AlphaFoldDB" id="A0A3P7GFX8"/>
<accession>A0A3P7GFX8</accession>
<evidence type="ECO:0000259" key="2">
    <source>
        <dbReference type="Pfam" id="PF12572"/>
    </source>
</evidence>
<evidence type="ECO:0000256" key="1">
    <source>
        <dbReference type="SAM" id="MobiDB-lite"/>
    </source>
</evidence>
<dbReference type="Pfam" id="PF12572">
    <property type="entry name" value="DUF3752"/>
    <property type="match status" value="1"/>
</dbReference>